<comment type="caution">
    <text evidence="1">The sequence shown here is derived from an EMBL/GenBank/DDBJ whole genome shotgun (WGS) entry which is preliminary data.</text>
</comment>
<dbReference type="AlphaFoldDB" id="A0A2K3L0Z3"/>
<feature type="non-terminal residue" evidence="1">
    <location>
        <position position="1"/>
    </location>
</feature>
<dbReference type="Gene3D" id="3.30.200.20">
    <property type="entry name" value="Phosphorylase Kinase, domain 1"/>
    <property type="match status" value="1"/>
</dbReference>
<evidence type="ECO:0000313" key="2">
    <source>
        <dbReference type="Proteomes" id="UP000236291"/>
    </source>
</evidence>
<name>A0A2K3L0Z3_TRIPR</name>
<dbReference type="InterPro" id="IPR011009">
    <property type="entry name" value="Kinase-like_dom_sf"/>
</dbReference>
<dbReference type="GO" id="GO:0016301">
    <property type="term" value="F:kinase activity"/>
    <property type="evidence" value="ECO:0007669"/>
    <property type="project" value="UniProtKB-KW"/>
</dbReference>
<organism evidence="1 2">
    <name type="scientific">Trifolium pratense</name>
    <name type="common">Red clover</name>
    <dbReference type="NCBI Taxonomy" id="57577"/>
    <lineage>
        <taxon>Eukaryota</taxon>
        <taxon>Viridiplantae</taxon>
        <taxon>Streptophyta</taxon>
        <taxon>Embryophyta</taxon>
        <taxon>Tracheophyta</taxon>
        <taxon>Spermatophyta</taxon>
        <taxon>Magnoliopsida</taxon>
        <taxon>eudicotyledons</taxon>
        <taxon>Gunneridae</taxon>
        <taxon>Pentapetalae</taxon>
        <taxon>rosids</taxon>
        <taxon>fabids</taxon>
        <taxon>Fabales</taxon>
        <taxon>Fabaceae</taxon>
        <taxon>Papilionoideae</taxon>
        <taxon>50 kb inversion clade</taxon>
        <taxon>NPAAA clade</taxon>
        <taxon>Hologalegina</taxon>
        <taxon>IRL clade</taxon>
        <taxon>Trifolieae</taxon>
        <taxon>Trifolium</taxon>
    </lineage>
</organism>
<dbReference type="PANTHER" id="PTHR27006:SF585">
    <property type="entry name" value="PROTEIN KINASE DOMAIN-CONTAINING PROTEIN"/>
    <property type="match status" value="1"/>
</dbReference>
<dbReference type="EMBL" id="ASHM01024334">
    <property type="protein sequence ID" value="PNX72193.1"/>
    <property type="molecule type" value="Genomic_DNA"/>
</dbReference>
<keyword evidence="1" id="KW-0675">Receptor</keyword>
<dbReference type="PANTHER" id="PTHR27006">
    <property type="entry name" value="PROMASTIGOTE SURFACE ANTIGEN PROTEIN PSA"/>
    <property type="match status" value="1"/>
</dbReference>
<keyword evidence="1" id="KW-0418">Kinase</keyword>
<accession>A0A2K3L0Z3</accession>
<sequence length="102" mass="11511">KGTIVEKLNEEVAKDGQHLRHLIGICEGKLSDGREVAVKKLSQTSNQGKKKFMNEATLLARVQHKNVYERAARKATVLQMATRAAQKIEVNLFWQVENVELV</sequence>
<proteinExistence type="predicted"/>
<dbReference type="STRING" id="57577.A0A2K3L0Z3"/>
<dbReference type="SUPFAM" id="SSF56112">
    <property type="entry name" value="Protein kinase-like (PK-like)"/>
    <property type="match status" value="1"/>
</dbReference>
<reference evidence="1 2" key="2">
    <citation type="journal article" date="2017" name="Front. Plant Sci.">
        <title>Gene Classification and Mining of Molecular Markers Useful in Red Clover (Trifolium pratense) Breeding.</title>
        <authorList>
            <person name="Istvanek J."/>
            <person name="Dluhosova J."/>
            <person name="Dluhos P."/>
            <person name="Patkova L."/>
            <person name="Nedelnik J."/>
            <person name="Repkova J."/>
        </authorList>
    </citation>
    <scope>NUCLEOTIDE SEQUENCE [LARGE SCALE GENOMIC DNA]</scope>
    <source>
        <strain evidence="2">cv. Tatra</strain>
        <tissue evidence="1">Young leaves</tissue>
    </source>
</reference>
<reference evidence="1 2" key="1">
    <citation type="journal article" date="2014" name="Am. J. Bot.">
        <title>Genome assembly and annotation for red clover (Trifolium pratense; Fabaceae).</title>
        <authorList>
            <person name="Istvanek J."/>
            <person name="Jaros M."/>
            <person name="Krenek A."/>
            <person name="Repkova J."/>
        </authorList>
    </citation>
    <scope>NUCLEOTIDE SEQUENCE [LARGE SCALE GENOMIC DNA]</scope>
    <source>
        <strain evidence="2">cv. Tatra</strain>
        <tissue evidence="1">Young leaves</tissue>
    </source>
</reference>
<evidence type="ECO:0000313" key="1">
    <source>
        <dbReference type="EMBL" id="PNX72193.1"/>
    </source>
</evidence>
<dbReference type="Proteomes" id="UP000236291">
    <property type="component" value="Unassembled WGS sequence"/>
</dbReference>
<protein>
    <submittedName>
        <fullName evidence="1">Cysteine-rich receptor-like protein kinase 10-like protein</fullName>
    </submittedName>
</protein>
<gene>
    <name evidence="1" type="ORF">L195_g028083</name>
</gene>
<keyword evidence="1" id="KW-0808">Transferase</keyword>